<dbReference type="Proteomes" id="UP001302316">
    <property type="component" value="Unassembled WGS sequence"/>
</dbReference>
<sequence>MSLRRRLESWLQGRWYGEQQPGIVLRGLARLQAGLVRLNRRRAATAWRAPVPVVVVGNLTAGGTGKTPFVAWLAAALKRRGLQVGVVSRGYGRRSRDCLLVEANSDSRRVGDEPLLLQRLTGCPVAVGADRPQACRLLLSHFSLDLIVSDDGLQHYPLARDREIAVIDGKRGFGNGRLIPAGPLREPLDRLDQVHWRVWNGQRPEAESGLLMQLRTDSAVNLMDGRRRPLSDFAPGPVRAVAGMGAPQRFFDTLAGYNIKLIEEAPGDHARWQAEQDDGTTVLMTDKDAVKLGERAAAHWWRVPVEAELDDAGAMLDELVALCRQWQDRD</sequence>
<keyword evidence="15" id="KW-1185">Reference proteome</keyword>
<dbReference type="GO" id="GO:0009029">
    <property type="term" value="F:lipid-A 4'-kinase activity"/>
    <property type="evidence" value="ECO:0007669"/>
    <property type="project" value="UniProtKB-UniRule"/>
</dbReference>
<protein>
    <recommendedName>
        <fullName evidence="4 13">Tetraacyldisaccharide 4'-kinase</fullName>
        <ecNumber evidence="3 13">2.7.1.130</ecNumber>
    </recommendedName>
    <alternativeName>
        <fullName evidence="12 13">Lipid A 4'-kinase</fullName>
    </alternativeName>
</protein>
<dbReference type="GO" id="GO:0009245">
    <property type="term" value="P:lipid A biosynthetic process"/>
    <property type="evidence" value="ECO:0007669"/>
    <property type="project" value="UniProtKB-UniRule"/>
</dbReference>
<keyword evidence="6 13" id="KW-0441">Lipid A biosynthesis</keyword>
<evidence type="ECO:0000313" key="14">
    <source>
        <dbReference type="EMBL" id="MEA5446607.1"/>
    </source>
</evidence>
<dbReference type="CDD" id="cd01983">
    <property type="entry name" value="SIMIBI"/>
    <property type="match status" value="1"/>
</dbReference>
<evidence type="ECO:0000256" key="10">
    <source>
        <dbReference type="ARBA" id="ARBA00022840"/>
    </source>
</evidence>
<dbReference type="RefSeq" id="WP_346052979.1">
    <property type="nucleotide sequence ID" value="NZ_JAYGII010000042.1"/>
</dbReference>
<dbReference type="SUPFAM" id="SSF52540">
    <property type="entry name" value="P-loop containing nucleoside triphosphate hydrolases"/>
    <property type="match status" value="1"/>
</dbReference>
<comment type="catalytic activity">
    <reaction evidence="13">
        <text>a lipid A disaccharide + ATP = a lipid IVA + ADP + H(+)</text>
        <dbReference type="Rhea" id="RHEA:67840"/>
        <dbReference type="ChEBI" id="CHEBI:15378"/>
        <dbReference type="ChEBI" id="CHEBI:30616"/>
        <dbReference type="ChEBI" id="CHEBI:176343"/>
        <dbReference type="ChEBI" id="CHEBI:176425"/>
        <dbReference type="ChEBI" id="CHEBI:456216"/>
        <dbReference type="EC" id="2.7.1.130"/>
    </reaction>
</comment>
<comment type="function">
    <text evidence="1 13">Transfers the gamma-phosphate of ATP to the 4'-position of a tetraacyldisaccharide 1-phosphate intermediate (termed DS-1-P) to form tetraacyldisaccharide 1,4'-bis-phosphate (lipid IVA).</text>
</comment>
<dbReference type="GO" id="GO:0005886">
    <property type="term" value="C:plasma membrane"/>
    <property type="evidence" value="ECO:0007669"/>
    <property type="project" value="TreeGrafter"/>
</dbReference>
<evidence type="ECO:0000256" key="4">
    <source>
        <dbReference type="ARBA" id="ARBA00016436"/>
    </source>
</evidence>
<dbReference type="EC" id="2.7.1.130" evidence="3 13"/>
<keyword evidence="10 13" id="KW-0067">ATP-binding</keyword>
<evidence type="ECO:0000313" key="15">
    <source>
        <dbReference type="Proteomes" id="UP001302316"/>
    </source>
</evidence>
<gene>
    <name evidence="13 14" type="primary">lpxK</name>
    <name evidence="14" type="ORF">VCB98_12340</name>
</gene>
<organism evidence="14 15">
    <name type="scientific">Natronospira elongata</name>
    <dbReference type="NCBI Taxonomy" id="3110268"/>
    <lineage>
        <taxon>Bacteria</taxon>
        <taxon>Pseudomonadati</taxon>
        <taxon>Pseudomonadota</taxon>
        <taxon>Gammaproteobacteria</taxon>
        <taxon>Natronospirales</taxon>
        <taxon>Natronospiraceae</taxon>
        <taxon>Natronospira</taxon>
    </lineage>
</organism>
<name>A0AAP6MMW4_9GAMM</name>
<evidence type="ECO:0000256" key="9">
    <source>
        <dbReference type="ARBA" id="ARBA00022777"/>
    </source>
</evidence>
<keyword evidence="7 13" id="KW-0808">Transferase</keyword>
<dbReference type="InterPro" id="IPR027417">
    <property type="entry name" value="P-loop_NTPase"/>
</dbReference>
<keyword evidence="8 13" id="KW-0547">Nucleotide-binding</keyword>
<dbReference type="EMBL" id="JAYGII010000042">
    <property type="protein sequence ID" value="MEA5446607.1"/>
    <property type="molecule type" value="Genomic_DNA"/>
</dbReference>
<keyword evidence="11 13" id="KW-0443">Lipid metabolism</keyword>
<proteinExistence type="inferred from homology"/>
<dbReference type="PANTHER" id="PTHR42724:SF1">
    <property type="entry name" value="TETRAACYLDISACCHARIDE 4'-KINASE, MITOCHONDRIAL-RELATED"/>
    <property type="match status" value="1"/>
</dbReference>
<dbReference type="PANTHER" id="PTHR42724">
    <property type="entry name" value="TETRAACYLDISACCHARIDE 4'-KINASE"/>
    <property type="match status" value="1"/>
</dbReference>
<evidence type="ECO:0000256" key="12">
    <source>
        <dbReference type="ARBA" id="ARBA00029757"/>
    </source>
</evidence>
<evidence type="ECO:0000256" key="6">
    <source>
        <dbReference type="ARBA" id="ARBA00022556"/>
    </source>
</evidence>
<dbReference type="GO" id="GO:0005524">
    <property type="term" value="F:ATP binding"/>
    <property type="evidence" value="ECO:0007669"/>
    <property type="project" value="UniProtKB-UniRule"/>
</dbReference>
<comment type="caution">
    <text evidence="14">The sequence shown here is derived from an EMBL/GenBank/DDBJ whole genome shotgun (WGS) entry which is preliminary data.</text>
</comment>
<evidence type="ECO:0000256" key="2">
    <source>
        <dbReference type="ARBA" id="ARBA00004870"/>
    </source>
</evidence>
<keyword evidence="5 13" id="KW-0444">Lipid biosynthesis</keyword>
<evidence type="ECO:0000256" key="5">
    <source>
        <dbReference type="ARBA" id="ARBA00022516"/>
    </source>
</evidence>
<evidence type="ECO:0000256" key="13">
    <source>
        <dbReference type="HAMAP-Rule" id="MF_00409"/>
    </source>
</evidence>
<dbReference type="AlphaFoldDB" id="A0AAP6MMW4"/>
<feature type="binding site" evidence="13">
    <location>
        <begin position="60"/>
        <end position="67"/>
    </location>
    <ligand>
        <name>ATP</name>
        <dbReference type="ChEBI" id="CHEBI:30616"/>
    </ligand>
</feature>
<dbReference type="InterPro" id="IPR003758">
    <property type="entry name" value="LpxK"/>
</dbReference>
<evidence type="ECO:0000256" key="11">
    <source>
        <dbReference type="ARBA" id="ARBA00023098"/>
    </source>
</evidence>
<dbReference type="HAMAP" id="MF_00409">
    <property type="entry name" value="LpxK"/>
    <property type="match status" value="1"/>
</dbReference>
<comment type="similarity">
    <text evidence="13">Belongs to the LpxK family.</text>
</comment>
<evidence type="ECO:0000256" key="1">
    <source>
        <dbReference type="ARBA" id="ARBA00002274"/>
    </source>
</evidence>
<evidence type="ECO:0000256" key="3">
    <source>
        <dbReference type="ARBA" id="ARBA00012071"/>
    </source>
</evidence>
<keyword evidence="9 13" id="KW-0418">Kinase</keyword>
<evidence type="ECO:0000256" key="7">
    <source>
        <dbReference type="ARBA" id="ARBA00022679"/>
    </source>
</evidence>
<comment type="pathway">
    <text evidence="2 13">Glycolipid biosynthesis; lipid IV(A) biosynthesis; lipid IV(A) from (3R)-3-hydroxytetradecanoyl-[acyl-carrier-protein] and UDP-N-acetyl-alpha-D-glucosamine: step 6/6.</text>
</comment>
<reference evidence="14 15" key="1">
    <citation type="submission" date="2023-12" db="EMBL/GenBank/DDBJ databases">
        <title>Whole-genome sequencing of halo(alkali)philic microorganisms from hypersaline lakes.</title>
        <authorList>
            <person name="Sorokin D.Y."/>
            <person name="Merkel A.Y."/>
            <person name="Messina E."/>
            <person name="Yakimov M."/>
        </authorList>
    </citation>
    <scope>NUCLEOTIDE SEQUENCE [LARGE SCALE GENOMIC DNA]</scope>
    <source>
        <strain evidence="14 15">AB-CW1</strain>
    </source>
</reference>
<accession>A0AAP6MMW4</accession>
<dbReference type="Pfam" id="PF02606">
    <property type="entry name" value="LpxK"/>
    <property type="match status" value="1"/>
</dbReference>
<evidence type="ECO:0000256" key="8">
    <source>
        <dbReference type="ARBA" id="ARBA00022741"/>
    </source>
</evidence>
<dbReference type="NCBIfam" id="TIGR00682">
    <property type="entry name" value="lpxK"/>
    <property type="match status" value="1"/>
</dbReference>
<dbReference type="GO" id="GO:0009244">
    <property type="term" value="P:lipopolysaccharide core region biosynthetic process"/>
    <property type="evidence" value="ECO:0007669"/>
    <property type="project" value="TreeGrafter"/>
</dbReference>